<name>A0A3G5AIJ6_9VIRU</name>
<protein>
    <submittedName>
        <fullName evidence="1">Uncharacterized protein</fullName>
    </submittedName>
</protein>
<gene>
    <name evidence="1" type="ORF">Sylvanvirus17_15</name>
</gene>
<dbReference type="EMBL" id="MK072523">
    <property type="protein sequence ID" value="AYV86996.1"/>
    <property type="molecule type" value="Genomic_DNA"/>
</dbReference>
<accession>A0A3G5AIJ6</accession>
<proteinExistence type="predicted"/>
<evidence type="ECO:0000313" key="1">
    <source>
        <dbReference type="EMBL" id="AYV86996.1"/>
    </source>
</evidence>
<organism evidence="1">
    <name type="scientific">Sylvanvirus sp</name>
    <dbReference type="NCBI Taxonomy" id="2487774"/>
    <lineage>
        <taxon>Viruses</taxon>
    </lineage>
</organism>
<sequence length="79" mass="9062">MGNILPLPMVYSDDSNTVKAVNSAMNESWKSTSIAIIDQQLLDINNKLANTTLRDKEKMQLINQKMDLLSHRETRKKMQ</sequence>
<reference evidence="1" key="1">
    <citation type="submission" date="2018-10" db="EMBL/GenBank/DDBJ databases">
        <title>Hidden diversity of soil giant viruses.</title>
        <authorList>
            <person name="Schulz F."/>
            <person name="Alteio L."/>
            <person name="Goudeau D."/>
            <person name="Ryan E.M."/>
            <person name="Malmstrom R.R."/>
            <person name="Blanchard J."/>
            <person name="Woyke T."/>
        </authorList>
    </citation>
    <scope>NUCLEOTIDE SEQUENCE</scope>
    <source>
        <strain evidence="1">SYV1</strain>
    </source>
</reference>